<accession>A0ABQ7SMP5</accession>
<name>A0ABQ7SMP5_PHRPL</name>
<proteinExistence type="predicted"/>
<gene>
    <name evidence="2" type="ORF">JD844_017981</name>
</gene>
<feature type="region of interest" description="Disordered" evidence="1">
    <location>
        <begin position="44"/>
        <end position="81"/>
    </location>
</feature>
<evidence type="ECO:0000313" key="3">
    <source>
        <dbReference type="Proteomes" id="UP000826234"/>
    </source>
</evidence>
<feature type="region of interest" description="Disordered" evidence="1">
    <location>
        <begin position="1"/>
        <end position="32"/>
    </location>
</feature>
<evidence type="ECO:0000313" key="2">
    <source>
        <dbReference type="EMBL" id="KAH0618610.1"/>
    </source>
</evidence>
<comment type="caution">
    <text evidence="2">The sequence shown here is derived from an EMBL/GenBank/DDBJ whole genome shotgun (WGS) entry which is preliminary data.</text>
</comment>
<dbReference type="Proteomes" id="UP000826234">
    <property type="component" value="Unassembled WGS sequence"/>
</dbReference>
<reference evidence="2 3" key="1">
    <citation type="journal article" date="2022" name="Gigascience">
        <title>A chromosome-level genome assembly and annotation of the desert horned lizard, Phrynosoma platyrhinos, provides insight into chromosomal rearrangements among reptiles.</title>
        <authorList>
            <person name="Koochekian N."/>
            <person name="Ascanio A."/>
            <person name="Farleigh K."/>
            <person name="Card D.C."/>
            <person name="Schield D.R."/>
            <person name="Castoe T.A."/>
            <person name="Jezkova T."/>
        </authorList>
    </citation>
    <scope>NUCLEOTIDE SEQUENCE [LARGE SCALE GENOMIC DNA]</scope>
    <source>
        <strain evidence="2">NK-2021</strain>
    </source>
</reference>
<dbReference type="EMBL" id="JAIPUX010005289">
    <property type="protein sequence ID" value="KAH0618610.1"/>
    <property type="molecule type" value="Genomic_DNA"/>
</dbReference>
<organism evidence="2 3">
    <name type="scientific">Phrynosoma platyrhinos</name>
    <name type="common">Desert horned lizard</name>
    <dbReference type="NCBI Taxonomy" id="52577"/>
    <lineage>
        <taxon>Eukaryota</taxon>
        <taxon>Metazoa</taxon>
        <taxon>Chordata</taxon>
        <taxon>Craniata</taxon>
        <taxon>Vertebrata</taxon>
        <taxon>Euteleostomi</taxon>
        <taxon>Lepidosauria</taxon>
        <taxon>Squamata</taxon>
        <taxon>Bifurcata</taxon>
        <taxon>Unidentata</taxon>
        <taxon>Episquamata</taxon>
        <taxon>Toxicofera</taxon>
        <taxon>Iguania</taxon>
        <taxon>Phrynosomatidae</taxon>
        <taxon>Phrynosomatinae</taxon>
        <taxon>Phrynosoma</taxon>
    </lineage>
</organism>
<feature type="compositionally biased region" description="Basic and acidic residues" evidence="1">
    <location>
        <begin position="1"/>
        <end position="18"/>
    </location>
</feature>
<sequence length="150" mass="16447">MERKPREGLVDPTEHPLGRDGGGGRWRPAVPLLTYTDFPPPLLPSWLQGLKQPPEEQQSQAAEQPRLYRTKSTPIVKADKAASESTTRRIIIYGVQDENGSNIQNFALDITPPPEVIYKSEPGTSDGMNVLGIFMINGLKGKPDGSIVTL</sequence>
<evidence type="ECO:0000256" key="1">
    <source>
        <dbReference type="SAM" id="MobiDB-lite"/>
    </source>
</evidence>
<feature type="compositionally biased region" description="Low complexity" evidence="1">
    <location>
        <begin position="55"/>
        <end position="65"/>
    </location>
</feature>
<keyword evidence="3" id="KW-1185">Reference proteome</keyword>
<protein>
    <submittedName>
        <fullName evidence="2">Uncharacterized protein</fullName>
    </submittedName>
</protein>